<evidence type="ECO:0000256" key="1">
    <source>
        <dbReference type="SAM" id="SignalP"/>
    </source>
</evidence>
<dbReference type="VEuPathDB" id="FungiDB:P170DRAFT_470269"/>
<dbReference type="Proteomes" id="UP000234275">
    <property type="component" value="Unassembled WGS sequence"/>
</dbReference>
<feature type="signal peptide" evidence="1">
    <location>
        <begin position="1"/>
        <end position="18"/>
    </location>
</feature>
<dbReference type="AlphaFoldDB" id="A0A2I2GPN7"/>
<dbReference type="GeneID" id="36560431"/>
<reference evidence="2 3" key="1">
    <citation type="submission" date="2016-12" db="EMBL/GenBank/DDBJ databases">
        <title>The genomes of Aspergillus section Nigri reveals drivers in fungal speciation.</title>
        <authorList>
            <consortium name="DOE Joint Genome Institute"/>
            <person name="Vesth T.C."/>
            <person name="Nybo J."/>
            <person name="Theobald S."/>
            <person name="Brandl J."/>
            <person name="Frisvad J.C."/>
            <person name="Nielsen K.F."/>
            <person name="Lyhne E.K."/>
            <person name="Kogle M.E."/>
            <person name="Kuo A."/>
            <person name="Riley R."/>
            <person name="Clum A."/>
            <person name="Nolan M."/>
            <person name="Lipzen A."/>
            <person name="Salamov A."/>
            <person name="Henrissat B."/>
            <person name="Wiebenga A."/>
            <person name="De Vries R.P."/>
            <person name="Grigoriev I.V."/>
            <person name="Mortensen U.H."/>
            <person name="Andersen M.R."/>
            <person name="Baker S.E."/>
        </authorList>
    </citation>
    <scope>NUCLEOTIDE SEQUENCE [LARGE SCALE GENOMIC DNA]</scope>
    <source>
        <strain evidence="2 3">IBT 23096</strain>
    </source>
</reference>
<proteinExistence type="predicted"/>
<organism evidence="2 3">
    <name type="scientific">Aspergillus steynii IBT 23096</name>
    <dbReference type="NCBI Taxonomy" id="1392250"/>
    <lineage>
        <taxon>Eukaryota</taxon>
        <taxon>Fungi</taxon>
        <taxon>Dikarya</taxon>
        <taxon>Ascomycota</taxon>
        <taxon>Pezizomycotina</taxon>
        <taxon>Eurotiomycetes</taxon>
        <taxon>Eurotiomycetidae</taxon>
        <taxon>Eurotiales</taxon>
        <taxon>Aspergillaceae</taxon>
        <taxon>Aspergillus</taxon>
        <taxon>Aspergillus subgen. Circumdati</taxon>
    </lineage>
</organism>
<comment type="caution">
    <text evidence="2">The sequence shown here is derived from an EMBL/GenBank/DDBJ whole genome shotgun (WGS) entry which is preliminary data.</text>
</comment>
<name>A0A2I2GPN7_9EURO</name>
<sequence length="92" mass="9680">MKFSTVFSAAFFATIAVAAPAAEPQPQVIKRQGGPCPAGQDEVSGLVSGSGILLSTLDMMYTDYPGTVKCVRGPVKRQEPEDLLELIASQGH</sequence>
<evidence type="ECO:0000313" key="3">
    <source>
        <dbReference type="Proteomes" id="UP000234275"/>
    </source>
</evidence>
<feature type="chain" id="PRO_5014133799" evidence="1">
    <location>
        <begin position="19"/>
        <end position="92"/>
    </location>
</feature>
<keyword evidence="1" id="KW-0732">Signal</keyword>
<dbReference type="EMBL" id="MSFO01000001">
    <property type="protein sequence ID" value="PLB54829.1"/>
    <property type="molecule type" value="Genomic_DNA"/>
</dbReference>
<protein>
    <submittedName>
        <fullName evidence="2">Uncharacterized protein</fullName>
    </submittedName>
</protein>
<accession>A0A2I2GPN7</accession>
<gene>
    <name evidence="2" type="ORF">P170DRAFT_470269</name>
</gene>
<evidence type="ECO:0000313" key="2">
    <source>
        <dbReference type="EMBL" id="PLB54829.1"/>
    </source>
</evidence>
<keyword evidence="3" id="KW-1185">Reference proteome</keyword>
<dbReference type="RefSeq" id="XP_024710131.1">
    <property type="nucleotide sequence ID" value="XM_024852733.1"/>
</dbReference>